<dbReference type="AlphaFoldDB" id="A0AA38S5S5"/>
<feature type="coiled-coil region" evidence="1">
    <location>
        <begin position="65"/>
        <end position="92"/>
    </location>
</feature>
<evidence type="ECO:0000313" key="4">
    <source>
        <dbReference type="Proteomes" id="UP001172457"/>
    </source>
</evidence>
<dbReference type="EMBL" id="JARYMX010000035">
    <property type="protein sequence ID" value="KAJ9536308.1"/>
    <property type="molecule type" value="Genomic_DNA"/>
</dbReference>
<protein>
    <recommendedName>
        <fullName evidence="2">Tf2-1-like SH3-like domain-containing protein</fullName>
    </recommendedName>
</protein>
<name>A0AA38S5S5_9ASTR</name>
<organism evidence="3 4">
    <name type="scientific">Centaurea solstitialis</name>
    <name type="common">yellow star-thistle</name>
    <dbReference type="NCBI Taxonomy" id="347529"/>
    <lineage>
        <taxon>Eukaryota</taxon>
        <taxon>Viridiplantae</taxon>
        <taxon>Streptophyta</taxon>
        <taxon>Embryophyta</taxon>
        <taxon>Tracheophyta</taxon>
        <taxon>Spermatophyta</taxon>
        <taxon>Magnoliopsida</taxon>
        <taxon>eudicotyledons</taxon>
        <taxon>Gunneridae</taxon>
        <taxon>Pentapetalae</taxon>
        <taxon>asterids</taxon>
        <taxon>campanulids</taxon>
        <taxon>Asterales</taxon>
        <taxon>Asteraceae</taxon>
        <taxon>Carduoideae</taxon>
        <taxon>Cardueae</taxon>
        <taxon>Centaureinae</taxon>
        <taxon>Centaurea</taxon>
    </lineage>
</organism>
<evidence type="ECO:0000259" key="2">
    <source>
        <dbReference type="Pfam" id="PF24626"/>
    </source>
</evidence>
<evidence type="ECO:0000256" key="1">
    <source>
        <dbReference type="SAM" id="Coils"/>
    </source>
</evidence>
<dbReference type="Gene3D" id="3.30.420.10">
    <property type="entry name" value="Ribonuclease H-like superfamily/Ribonuclease H"/>
    <property type="match status" value="1"/>
</dbReference>
<sequence length="220" mass="25240">MLRACALEWSGSWDEYLYLVEFAYNNSWQASISMAPYEALYGRKCRTPTCWNEVGERAIEGPELVRITTEQVKIARQKMKEAQSRQKSYADKHRKHLEFQRGDHVFLKVSPLRGVRRFGIKGKLSLRYIGPFEILERVGEVAYRLALPPQLSHIHNVFHVSSLHGYRYHPFITRGYNRSRRATYGTKGNTVRESVMAKSFRAGSHLGNGGIYAKGVSVSL</sequence>
<comment type="caution">
    <text evidence="3">The sequence shown here is derived from an EMBL/GenBank/DDBJ whole genome shotgun (WGS) entry which is preliminary data.</text>
</comment>
<dbReference type="InterPro" id="IPR056924">
    <property type="entry name" value="SH3_Tf2-1"/>
</dbReference>
<feature type="domain" description="Tf2-1-like SH3-like" evidence="2">
    <location>
        <begin position="102"/>
        <end position="166"/>
    </location>
</feature>
<dbReference type="PANTHER" id="PTHR45835">
    <property type="entry name" value="YALI0A06105P"/>
    <property type="match status" value="1"/>
</dbReference>
<accession>A0AA38S5S5</accession>
<dbReference type="GO" id="GO:0003676">
    <property type="term" value="F:nucleic acid binding"/>
    <property type="evidence" value="ECO:0007669"/>
    <property type="project" value="InterPro"/>
</dbReference>
<proteinExistence type="predicted"/>
<dbReference type="Pfam" id="PF24626">
    <property type="entry name" value="SH3_Tf2-1"/>
    <property type="match status" value="1"/>
</dbReference>
<dbReference type="PANTHER" id="PTHR45835:SF99">
    <property type="entry name" value="CHROMO DOMAIN-CONTAINING PROTEIN-RELATED"/>
    <property type="match status" value="1"/>
</dbReference>
<evidence type="ECO:0000313" key="3">
    <source>
        <dbReference type="EMBL" id="KAJ9536308.1"/>
    </source>
</evidence>
<reference evidence="3" key="1">
    <citation type="submission" date="2023-03" db="EMBL/GenBank/DDBJ databases">
        <title>Chromosome-scale reference genome and RAD-based genetic map of yellow starthistle (Centaurea solstitialis) reveal putative structural variation and QTLs associated with invader traits.</title>
        <authorList>
            <person name="Reatini B."/>
            <person name="Cang F.A."/>
            <person name="Jiang Q."/>
            <person name="Mckibben M.T.W."/>
            <person name="Barker M.S."/>
            <person name="Rieseberg L.H."/>
            <person name="Dlugosch K.M."/>
        </authorList>
    </citation>
    <scope>NUCLEOTIDE SEQUENCE</scope>
    <source>
        <strain evidence="3">CAN-66</strain>
        <tissue evidence="3">Leaf</tissue>
    </source>
</reference>
<dbReference type="InterPro" id="IPR036397">
    <property type="entry name" value="RNaseH_sf"/>
</dbReference>
<gene>
    <name evidence="3" type="ORF">OSB04_un000517</name>
</gene>
<keyword evidence="4" id="KW-1185">Reference proteome</keyword>
<dbReference type="Proteomes" id="UP001172457">
    <property type="component" value="Unassembled WGS sequence"/>
</dbReference>
<keyword evidence="1" id="KW-0175">Coiled coil</keyword>